<keyword evidence="1" id="KW-0067">ATP-binding</keyword>
<organism evidence="1 2">
    <name type="scientific">Paenibacillus mesotrionivorans</name>
    <dbReference type="NCBI Taxonomy" id="3160968"/>
    <lineage>
        <taxon>Bacteria</taxon>
        <taxon>Bacillati</taxon>
        <taxon>Bacillota</taxon>
        <taxon>Bacilli</taxon>
        <taxon>Bacillales</taxon>
        <taxon>Paenibacillaceae</taxon>
        <taxon>Paenibacillus</taxon>
    </lineage>
</organism>
<name>A0ACC7PCF8_9BACL</name>
<dbReference type="Proteomes" id="UP001631969">
    <property type="component" value="Unassembled WGS sequence"/>
</dbReference>
<proteinExistence type="predicted"/>
<dbReference type="EMBL" id="JBJURJ010000025">
    <property type="protein sequence ID" value="MFM9332052.1"/>
    <property type="molecule type" value="Genomic_DNA"/>
</dbReference>
<reference evidence="1" key="1">
    <citation type="submission" date="2024-12" db="EMBL/GenBank/DDBJ databases">
        <authorList>
            <person name="Wu N."/>
        </authorList>
    </citation>
    <scope>NUCLEOTIDE SEQUENCE</scope>
    <source>
        <strain evidence="1">P15</strain>
    </source>
</reference>
<gene>
    <name evidence="1" type="ORF">ACI1P1_27515</name>
</gene>
<evidence type="ECO:0000313" key="1">
    <source>
        <dbReference type="EMBL" id="MFM9332052.1"/>
    </source>
</evidence>
<sequence>MLKKAMLMYKWTIFIYILMGVTTQFLGTAGIRVFQKLLDHIAQATGLRDGFTLLFLYGAMLIGATLLHYLQEYPHTVLSTGISEQLKVMALGKVSGMDYAAYQNTGTGDLIKLIDNGAHAGKNILHSFFLRILHELLPGLLFSLFFISLYNPQLMLVIGIGYLAVFLLSQLLLGRLYRIKSKLLANQEKMSALSVRGFMELAVFRLNRRYKKELELLQATAGEIVRNSVRIRMIHEAFFALFALLVIMIKLAVLVYGARSLLAGHSSIGTLAAMIMFVDQIYSPIAIFNVLYVEYKLNAVAYRRFEETLNGPEDANLHVGKEVDLLRGKVDFQDVSFGYEGRGVLNHVTFSIEPGCSTAIIGASGSGKSTIIKLMLGLLKKSSGHILVDGTDIDSLKLDSLYRHLSYISQEAPVFDTCIRENILFDEERPDEEIYRMLEQVQLKEKVQALPEGLETKIGEKGMKLSGGEKQRLAFARVLAQQRNLVILDEPVSALDNKTEKSLMDTILNQLAGKTLVIVTHRLRSIRHVDTIILVRNGEIAGIGSFESLMAGSPYFRELWSLEEPASSSDAG</sequence>
<evidence type="ECO:0000313" key="2">
    <source>
        <dbReference type="Proteomes" id="UP001631969"/>
    </source>
</evidence>
<protein>
    <submittedName>
        <fullName evidence="1">ABC transporter ATP-binding protein</fullName>
    </submittedName>
</protein>
<comment type="caution">
    <text evidence="1">The sequence shown here is derived from an EMBL/GenBank/DDBJ whole genome shotgun (WGS) entry which is preliminary data.</text>
</comment>
<keyword evidence="1" id="KW-0547">Nucleotide-binding</keyword>
<accession>A0ACC7PCF8</accession>
<keyword evidence="2" id="KW-1185">Reference proteome</keyword>